<comment type="caution">
    <text evidence="1">The sequence shown here is derived from an EMBL/GenBank/DDBJ whole genome shotgun (WGS) entry which is preliminary data.</text>
</comment>
<protein>
    <submittedName>
        <fullName evidence="1">Uncharacterized protein</fullName>
    </submittedName>
</protein>
<organism evidence="1">
    <name type="scientific">marine sediment metagenome</name>
    <dbReference type="NCBI Taxonomy" id="412755"/>
    <lineage>
        <taxon>unclassified sequences</taxon>
        <taxon>metagenomes</taxon>
        <taxon>ecological metagenomes</taxon>
    </lineage>
</organism>
<proteinExistence type="predicted"/>
<gene>
    <name evidence="1" type="ORF">S01H1_68197</name>
</gene>
<dbReference type="AlphaFoldDB" id="X0WI16"/>
<reference evidence="1" key="1">
    <citation type="journal article" date="2014" name="Front. Microbiol.">
        <title>High frequency of phylogenetically diverse reductive dehalogenase-homologous genes in deep subseafloor sedimentary metagenomes.</title>
        <authorList>
            <person name="Kawai M."/>
            <person name="Futagami T."/>
            <person name="Toyoda A."/>
            <person name="Takaki Y."/>
            <person name="Nishi S."/>
            <person name="Hori S."/>
            <person name="Arai W."/>
            <person name="Tsubouchi T."/>
            <person name="Morono Y."/>
            <person name="Uchiyama I."/>
            <person name="Ito T."/>
            <person name="Fujiyama A."/>
            <person name="Inagaki F."/>
            <person name="Takami H."/>
        </authorList>
    </citation>
    <scope>NUCLEOTIDE SEQUENCE</scope>
    <source>
        <strain evidence="1">Expedition CK06-06</strain>
    </source>
</reference>
<dbReference type="EMBL" id="BARS01045218">
    <property type="protein sequence ID" value="GAG30320.1"/>
    <property type="molecule type" value="Genomic_DNA"/>
</dbReference>
<evidence type="ECO:0000313" key="1">
    <source>
        <dbReference type="EMBL" id="GAG30320.1"/>
    </source>
</evidence>
<name>X0WI16_9ZZZZ</name>
<feature type="non-terminal residue" evidence="1">
    <location>
        <position position="1"/>
    </location>
</feature>
<accession>X0WI16</accession>
<sequence>GAYEYPWNGHIPSGVYFYTIVSRKGGKKLKTAGKFGVVR</sequence>